<accession>M5IP64</accession>
<keyword evidence="2" id="KW-0732">Signal</keyword>
<name>M5IP64_9BACT</name>
<evidence type="ECO:0000313" key="4">
    <source>
        <dbReference type="EMBL" id="EKU10744.1"/>
    </source>
</evidence>
<keyword evidence="4" id="KW-0969">Cilium</keyword>
<feature type="signal peptide" evidence="2">
    <location>
        <begin position="1"/>
        <end position="24"/>
    </location>
</feature>
<feature type="compositionally biased region" description="Gly residues" evidence="1">
    <location>
        <begin position="188"/>
        <end position="197"/>
    </location>
</feature>
<dbReference type="PROSITE" id="PS51257">
    <property type="entry name" value="PROKAR_LIPOPROTEIN"/>
    <property type="match status" value="1"/>
</dbReference>
<feature type="domain" description="UPF0323" evidence="3">
    <location>
        <begin position="51"/>
        <end position="179"/>
    </location>
</feature>
<protein>
    <submittedName>
        <fullName evidence="4">Putative flagellar motility protein</fullName>
    </submittedName>
</protein>
<dbReference type="eggNOG" id="ENOG502ZIB8">
    <property type="taxonomic scope" value="Bacteria"/>
</dbReference>
<feature type="chain" id="PRO_5004067932" evidence="2">
    <location>
        <begin position="25"/>
        <end position="216"/>
    </location>
</feature>
<proteinExistence type="predicted"/>
<dbReference type="STRING" id="1244083.CSUNSWCD_545"/>
<feature type="compositionally biased region" description="Low complexity" evidence="1">
    <location>
        <begin position="198"/>
        <end position="216"/>
    </location>
</feature>
<dbReference type="AlphaFoldDB" id="M5IP64"/>
<dbReference type="OrthoDB" id="5339730at2"/>
<keyword evidence="4" id="KW-0282">Flagellum</keyword>
<dbReference type="RefSeq" id="WP_009495485.1">
    <property type="nucleotide sequence ID" value="NZ_AMZQ01000010.1"/>
</dbReference>
<evidence type="ECO:0000259" key="3">
    <source>
        <dbReference type="Pfam" id="PF26303"/>
    </source>
</evidence>
<dbReference type="PATRIC" id="fig|1244083.3.peg.1789"/>
<dbReference type="InterPro" id="IPR059092">
    <property type="entry name" value="UPF0323_dom"/>
</dbReference>
<dbReference type="Pfam" id="PF26303">
    <property type="entry name" value="UPF0323"/>
    <property type="match status" value="1"/>
</dbReference>
<keyword evidence="4" id="KW-0966">Cell projection</keyword>
<dbReference type="EMBL" id="AMZQ01000010">
    <property type="protein sequence ID" value="EKU10744.1"/>
    <property type="molecule type" value="Genomic_DNA"/>
</dbReference>
<gene>
    <name evidence="4" type="ORF">CSUNSWCD_545</name>
</gene>
<organism evidence="4 5">
    <name type="scientific">Campylobacter showae CSUNSWCD</name>
    <dbReference type="NCBI Taxonomy" id="1244083"/>
    <lineage>
        <taxon>Bacteria</taxon>
        <taxon>Pseudomonadati</taxon>
        <taxon>Campylobacterota</taxon>
        <taxon>Epsilonproteobacteria</taxon>
        <taxon>Campylobacterales</taxon>
        <taxon>Campylobacteraceae</taxon>
        <taxon>Campylobacter</taxon>
    </lineage>
</organism>
<evidence type="ECO:0000256" key="2">
    <source>
        <dbReference type="SAM" id="SignalP"/>
    </source>
</evidence>
<dbReference type="NCBIfam" id="NF003146">
    <property type="entry name" value="PRK04081.1"/>
    <property type="match status" value="1"/>
</dbReference>
<evidence type="ECO:0000313" key="5">
    <source>
        <dbReference type="Proteomes" id="UP000011939"/>
    </source>
</evidence>
<reference evidence="4 5" key="1">
    <citation type="journal article" date="2013" name="Genome Announc.">
        <title>Genome Sequence of Campylobacter showae UNSWCD, Isolated from a Patient with Crohn's Disease.</title>
        <authorList>
            <person name="Tay A.P."/>
            <person name="Kaakoush N.O."/>
            <person name="Deshpande N.P."/>
            <person name="Chen Z."/>
            <person name="Mitchell H."/>
            <person name="Wilkins M.R."/>
        </authorList>
    </citation>
    <scope>NUCLEOTIDE SEQUENCE [LARGE SCALE GENOMIC DNA]</scope>
    <source>
        <strain evidence="4 5">CSUNSWCD</strain>
    </source>
</reference>
<evidence type="ECO:0000256" key="1">
    <source>
        <dbReference type="SAM" id="MobiDB-lite"/>
    </source>
</evidence>
<feature type="region of interest" description="Disordered" evidence="1">
    <location>
        <begin position="174"/>
        <end position="216"/>
    </location>
</feature>
<sequence>MRVFKHIKKVASYAAVGGFGAVVAAGLAGCGSSDNGGESSALNEAAQKTGAFVIIEETAPGKYKVLEEYPSSETRVVLKDINGTERVLSKEEMDKLIAEENAKIDAGTSNLTSPNAQNAQLSSGGMSLGETLLASAAGAIIGSWIGNKLFNNPGYQSQRQSAYKNPSAYSRSVDSFNKAKATSSAGKSSGGKSGFFGGSSSSSSKSSSSSSSSFGG</sequence>
<dbReference type="Proteomes" id="UP000011939">
    <property type="component" value="Unassembled WGS sequence"/>
</dbReference>
<comment type="caution">
    <text evidence="4">The sequence shown here is derived from an EMBL/GenBank/DDBJ whole genome shotgun (WGS) entry which is preliminary data.</text>
</comment>